<evidence type="ECO:0000313" key="6">
    <source>
        <dbReference type="EMBL" id="UXN72025.1"/>
    </source>
</evidence>
<dbReference type="RefSeq" id="WP_262171830.1">
    <property type="nucleotide sequence ID" value="NZ_CP104965.1"/>
</dbReference>
<dbReference type="Gene3D" id="3.40.190.10">
    <property type="entry name" value="Periplasmic binding protein-like II"/>
    <property type="match status" value="2"/>
</dbReference>
<name>A0ABY6CIN2_9HYPH</name>
<gene>
    <name evidence="6" type="ORF">N8A98_12950</name>
</gene>
<dbReference type="SUPFAM" id="SSF53850">
    <property type="entry name" value="Periplasmic binding protein-like II"/>
    <property type="match status" value="1"/>
</dbReference>
<proteinExistence type="inferred from homology"/>
<comment type="similarity">
    <text evidence="1">Belongs to the LysR transcriptional regulatory family.</text>
</comment>
<reference evidence="6 7" key="1">
    <citation type="submission" date="2022-09" db="EMBL/GenBank/DDBJ databases">
        <title>Interaction between co-microsymbionts with complementary sets of symbiotic genes in legume-rhizobium systems.</title>
        <authorList>
            <person name="Safronova V."/>
            <person name="Sazanova A."/>
            <person name="Afonin A."/>
            <person name="Chirak E."/>
        </authorList>
    </citation>
    <scope>NUCLEOTIDE SEQUENCE [LARGE SCALE GENOMIC DNA]</scope>
    <source>
        <strain evidence="6 7">A18/4-1</strain>
    </source>
</reference>
<dbReference type="PANTHER" id="PTHR30537:SF5">
    <property type="entry name" value="HTH-TYPE TRANSCRIPTIONAL ACTIVATOR TTDR-RELATED"/>
    <property type="match status" value="1"/>
</dbReference>
<feature type="domain" description="HTH lysR-type" evidence="5">
    <location>
        <begin position="6"/>
        <end position="63"/>
    </location>
</feature>
<organism evidence="6 7">
    <name type="scientific">Devosia neptuniae</name>
    <dbReference type="NCBI Taxonomy" id="191302"/>
    <lineage>
        <taxon>Bacteria</taxon>
        <taxon>Pseudomonadati</taxon>
        <taxon>Pseudomonadota</taxon>
        <taxon>Alphaproteobacteria</taxon>
        <taxon>Hyphomicrobiales</taxon>
        <taxon>Devosiaceae</taxon>
        <taxon>Devosia</taxon>
    </lineage>
</organism>
<dbReference type="EMBL" id="CP104965">
    <property type="protein sequence ID" value="UXN72025.1"/>
    <property type="molecule type" value="Genomic_DNA"/>
</dbReference>
<dbReference type="PANTHER" id="PTHR30537">
    <property type="entry name" value="HTH-TYPE TRANSCRIPTIONAL REGULATOR"/>
    <property type="match status" value="1"/>
</dbReference>
<sequence>MSRRLPSLNALPAFSAAARLCSISLAARELCVTPGAISRQIKSLEESLGSQLFRRGHNSIVLTEAGHRFLAHVNGALAMLQTGASTIVPDRSQLSIRAPITLARRWLIPRIRSFCQENPGVDIAIHSLALGDAAAADITMTYVRATDATALSQAFLLDRTMAVCSPQLLALRGRSLAPAELLGLPLLLDTGDAWSWRRWCAAAGIGFHPRGGSITLDTDEASIDACLSGLGVGQASPSFIEKELRSGQLVALCADVAPIVGAYSFAHAPKSLLAGQFVSWLQTQNDTAKAAFDIAAA</sequence>
<evidence type="ECO:0000256" key="1">
    <source>
        <dbReference type="ARBA" id="ARBA00009437"/>
    </source>
</evidence>
<evidence type="ECO:0000256" key="2">
    <source>
        <dbReference type="ARBA" id="ARBA00023015"/>
    </source>
</evidence>
<dbReference type="InterPro" id="IPR000847">
    <property type="entry name" value="LysR_HTH_N"/>
</dbReference>
<keyword evidence="2" id="KW-0805">Transcription regulation</keyword>
<keyword evidence="4" id="KW-0804">Transcription</keyword>
<protein>
    <submittedName>
        <fullName evidence="6">LysR substrate-binding domain-containing protein</fullName>
    </submittedName>
</protein>
<evidence type="ECO:0000259" key="5">
    <source>
        <dbReference type="PROSITE" id="PS50931"/>
    </source>
</evidence>
<dbReference type="PROSITE" id="PS50931">
    <property type="entry name" value="HTH_LYSR"/>
    <property type="match status" value="1"/>
</dbReference>
<dbReference type="PRINTS" id="PR00039">
    <property type="entry name" value="HTHLYSR"/>
</dbReference>
<evidence type="ECO:0000313" key="7">
    <source>
        <dbReference type="Proteomes" id="UP001061862"/>
    </source>
</evidence>
<dbReference type="Pfam" id="PF03466">
    <property type="entry name" value="LysR_substrate"/>
    <property type="match status" value="1"/>
</dbReference>
<dbReference type="Pfam" id="PF00126">
    <property type="entry name" value="HTH_1"/>
    <property type="match status" value="1"/>
</dbReference>
<dbReference type="InterPro" id="IPR005119">
    <property type="entry name" value="LysR_subst-bd"/>
</dbReference>
<dbReference type="InterPro" id="IPR036390">
    <property type="entry name" value="WH_DNA-bd_sf"/>
</dbReference>
<dbReference type="Proteomes" id="UP001061862">
    <property type="component" value="Chromosome"/>
</dbReference>
<dbReference type="InterPro" id="IPR036388">
    <property type="entry name" value="WH-like_DNA-bd_sf"/>
</dbReference>
<dbReference type="Gene3D" id="1.10.10.10">
    <property type="entry name" value="Winged helix-like DNA-binding domain superfamily/Winged helix DNA-binding domain"/>
    <property type="match status" value="1"/>
</dbReference>
<keyword evidence="7" id="KW-1185">Reference proteome</keyword>
<accession>A0ABY6CIN2</accession>
<dbReference type="InterPro" id="IPR058163">
    <property type="entry name" value="LysR-type_TF_proteobact-type"/>
</dbReference>
<dbReference type="SUPFAM" id="SSF46785">
    <property type="entry name" value="Winged helix' DNA-binding domain"/>
    <property type="match status" value="1"/>
</dbReference>
<evidence type="ECO:0000256" key="4">
    <source>
        <dbReference type="ARBA" id="ARBA00023163"/>
    </source>
</evidence>
<keyword evidence="3" id="KW-0238">DNA-binding</keyword>
<evidence type="ECO:0000256" key="3">
    <source>
        <dbReference type="ARBA" id="ARBA00023125"/>
    </source>
</evidence>